<evidence type="ECO:0000313" key="1">
    <source>
        <dbReference type="EMBL" id="PVZ68212.1"/>
    </source>
</evidence>
<name>A0A2V1GSE2_9GAMM</name>
<dbReference type="EMBL" id="QDDL01000005">
    <property type="protein sequence ID" value="PVZ68212.1"/>
    <property type="molecule type" value="Genomic_DNA"/>
</dbReference>
<sequence>MLNGYKNKIKIKNEIRDYYKEKLIQKAYKELSRADYKKFKSTISKSDDWSMTRNWDITQDVAKLDKIKKLGTAATYATLLSQGARAFSTNGDQRTDAFTTAGVAGAVEKLGDRLNAFKSVKTPTSAAGFAVNAALGALAYFTSDYAGSSGVDSEGKPNSLLDITGHAKYWVREQL</sequence>
<organism evidence="1 2">
    <name type="scientific">Pelagibaculum spongiae</name>
    <dbReference type="NCBI Taxonomy" id="2080658"/>
    <lineage>
        <taxon>Bacteria</taxon>
        <taxon>Pseudomonadati</taxon>
        <taxon>Pseudomonadota</taxon>
        <taxon>Gammaproteobacteria</taxon>
        <taxon>Oceanospirillales</taxon>
        <taxon>Pelagibaculum</taxon>
    </lineage>
</organism>
<gene>
    <name evidence="1" type="ORF">DC094_13005</name>
</gene>
<dbReference type="AlphaFoldDB" id="A0A2V1GSE2"/>
<keyword evidence="2" id="KW-1185">Reference proteome</keyword>
<reference evidence="1 2" key="1">
    <citation type="submission" date="2018-04" db="EMBL/GenBank/DDBJ databases">
        <title>Thalassorhabdus spongiae gen. nov., sp. nov., isolated from a marine sponge in South-West Iceland.</title>
        <authorList>
            <person name="Knobloch S."/>
            <person name="Daussin A."/>
            <person name="Johannsson R."/>
            <person name="Marteinsson V.T."/>
        </authorList>
    </citation>
    <scope>NUCLEOTIDE SEQUENCE [LARGE SCALE GENOMIC DNA]</scope>
    <source>
        <strain evidence="1 2">Hp12</strain>
    </source>
</reference>
<protein>
    <submittedName>
        <fullName evidence="1">Uncharacterized protein</fullName>
    </submittedName>
</protein>
<proteinExistence type="predicted"/>
<dbReference type="RefSeq" id="WP_116687540.1">
    <property type="nucleotide sequence ID" value="NZ_CAWNYD010000005.1"/>
</dbReference>
<evidence type="ECO:0000313" key="2">
    <source>
        <dbReference type="Proteomes" id="UP000244906"/>
    </source>
</evidence>
<accession>A0A2V1GSE2</accession>
<dbReference type="Proteomes" id="UP000244906">
    <property type="component" value="Unassembled WGS sequence"/>
</dbReference>
<comment type="caution">
    <text evidence="1">The sequence shown here is derived from an EMBL/GenBank/DDBJ whole genome shotgun (WGS) entry which is preliminary data.</text>
</comment>